<protein>
    <recommendedName>
        <fullName evidence="11">DNA translocase FtsK</fullName>
    </recommendedName>
</protein>
<keyword evidence="4" id="KW-0067">ATP-binding</keyword>
<dbReference type="Pfam" id="PF03610">
    <property type="entry name" value="EIIA-man"/>
    <property type="match status" value="1"/>
</dbReference>
<dbReference type="CDD" id="cd00006">
    <property type="entry name" value="PTS_IIA_man"/>
    <property type="match status" value="1"/>
</dbReference>
<keyword evidence="1" id="KW-0808">Transferase</keyword>
<dbReference type="PROSITE" id="PS50045">
    <property type="entry name" value="SIGMA54_INTERACT_4"/>
    <property type="match status" value="1"/>
</dbReference>
<organism evidence="9 10">
    <name type="scientific">Candidatus Enterococcus ferrettii</name>
    <dbReference type="NCBI Taxonomy" id="2815324"/>
    <lineage>
        <taxon>Bacteria</taxon>
        <taxon>Bacillati</taxon>
        <taxon>Bacillota</taxon>
        <taxon>Bacilli</taxon>
        <taxon>Lactobacillales</taxon>
        <taxon>Enterococcaceae</taxon>
        <taxon>Enterococcus</taxon>
    </lineage>
</organism>
<evidence type="ECO:0000313" key="10">
    <source>
        <dbReference type="Proteomes" id="UP000664357"/>
    </source>
</evidence>
<feature type="domain" description="PRD" evidence="8">
    <location>
        <begin position="715"/>
        <end position="811"/>
    </location>
</feature>
<feature type="domain" description="PRD" evidence="8">
    <location>
        <begin position="450"/>
        <end position="555"/>
    </location>
</feature>
<dbReference type="InterPro" id="IPR033887">
    <property type="entry name" value="PTS_IIA_man"/>
</dbReference>
<evidence type="ECO:0000256" key="5">
    <source>
        <dbReference type="ARBA" id="ARBA00023125"/>
    </source>
</evidence>
<dbReference type="InterPro" id="IPR002078">
    <property type="entry name" value="Sigma_54_int"/>
</dbReference>
<evidence type="ECO:0000256" key="3">
    <source>
        <dbReference type="ARBA" id="ARBA00022777"/>
    </source>
</evidence>
<reference evidence="9 10" key="1">
    <citation type="submission" date="2024-02" db="EMBL/GenBank/DDBJ databases">
        <title>The Genome Sequence of Enterococcus sp. DIV0159.</title>
        <authorList>
            <person name="Earl A."/>
            <person name="Manson A."/>
            <person name="Gilmore M."/>
            <person name="Sanders J."/>
            <person name="Shea T."/>
            <person name="Howe W."/>
            <person name="Livny J."/>
            <person name="Cuomo C."/>
            <person name="Neafsey D."/>
            <person name="Birren B."/>
        </authorList>
    </citation>
    <scope>NUCLEOTIDE SEQUENCE [LARGE SCALE GENOMIC DNA]</scope>
    <source>
        <strain evidence="9 10">665A</strain>
    </source>
</reference>
<dbReference type="SUPFAM" id="SSF52540">
    <property type="entry name" value="P-loop containing nucleoside triphosphate hydrolases"/>
    <property type="match status" value="1"/>
</dbReference>
<evidence type="ECO:0008006" key="11">
    <source>
        <dbReference type="Google" id="ProtNLM"/>
    </source>
</evidence>
<evidence type="ECO:0000313" key="9">
    <source>
        <dbReference type="EMBL" id="MEO1771391.1"/>
    </source>
</evidence>
<dbReference type="InterPro" id="IPR036662">
    <property type="entry name" value="PTS_EIIA_man-typ_sf"/>
</dbReference>
<dbReference type="SUPFAM" id="SSF53062">
    <property type="entry name" value="PTS system fructose IIA component-like"/>
    <property type="match status" value="1"/>
</dbReference>
<name>A0ABV0ERW9_9ENTE</name>
<dbReference type="InterPro" id="IPR027417">
    <property type="entry name" value="P-loop_NTPase"/>
</dbReference>
<keyword evidence="3" id="KW-0418">Kinase</keyword>
<keyword evidence="2" id="KW-0547">Nucleotide-binding</keyword>
<dbReference type="SMART" id="SM00382">
    <property type="entry name" value="AAA"/>
    <property type="match status" value="1"/>
</dbReference>
<dbReference type="InterPro" id="IPR003593">
    <property type="entry name" value="AAA+_ATPase"/>
</dbReference>
<feature type="domain" description="Sigma-54 factor interaction" evidence="6">
    <location>
        <begin position="93"/>
        <end position="328"/>
    </location>
</feature>
<dbReference type="PANTHER" id="PTHR32071">
    <property type="entry name" value="TRANSCRIPTIONAL REGULATORY PROTEIN"/>
    <property type="match status" value="1"/>
</dbReference>
<dbReference type="Proteomes" id="UP000664357">
    <property type="component" value="Unassembled WGS sequence"/>
</dbReference>
<feature type="domain" description="PTS EIIA type-4" evidence="7">
    <location>
        <begin position="556"/>
        <end position="680"/>
    </location>
</feature>
<sequence>MNRTEQVLAWIKKKSNQSKVSFTTVEISQALNMNRTAVSRELNKLVQNRQLKKVAGKPVRYILNMLSEESPLPKRIRKEEPSPTKKSSIFTEFIGTSESLKNQVNSAKAAIMYPPDGLHTILLGSTGVGKSTFAKVMYKYGQEIGKFRGKSPFVHVNCSDYSNNPQLLLSVLFGYVRGAFTGADTDKDGLIEEANNGLLFLDEVHRLPPEGQEMLFTIIDTQQYRKLGETSSQSHPVNVLIICATTENIESSLLQTFKRRFPMVLKLPDLKDRTLQERIQLVDSFFCLESKKIEKEIFVEKQIVESLTRYNCPGNIGQLKNDIQILCAKEFAQAVIQGYDQIKISIDQLDRSLLPEIDIEDRGFFQDCTYYMGNKIMLNQRTKVELPIESTIDSSFYQKILEKYSTLLKEGKSIKEIQQKMTLFMNQRFNIQIDAVESREPLSNKGIEKLVSEEVLNIVNTTIQKISADLEVNCDQKVAYNLALHVEALVLKCNSGSRNFSKRKISEEAKQTAFHPYAQKLVKSINRKFQIKIPLEEQEIIELFLETIYKDTRKNPIGILIIMHGVGVATNLAKMVNDLLGIHHAEGLDMPLEDTIESVYEQSIDIVRRIDQGAGVLLLVDMGSLSTFSVRLKKELGINVRVVDNITSPLLIEATRKALFTNLEIESLVNELLEESTYFTSHRKNTTIFDYSSRRLIKNKDHLFYHSLEKSVTFLDIRRASEILDEILLSLSELLAFEIIDTLVIKFYFHCLAMIERSIRKENLAFELRSEDKDNYFYQIEKELQLLERIYGISLPESEVLYVTKMVKTFV</sequence>
<dbReference type="PROSITE" id="PS51096">
    <property type="entry name" value="PTS_EIIA_TYPE_4"/>
    <property type="match status" value="1"/>
</dbReference>
<evidence type="ECO:0000256" key="2">
    <source>
        <dbReference type="ARBA" id="ARBA00022741"/>
    </source>
</evidence>
<dbReference type="SUPFAM" id="SSF63520">
    <property type="entry name" value="PTS-regulatory domain, PRD"/>
    <property type="match status" value="2"/>
</dbReference>
<dbReference type="SUPFAM" id="SSF46785">
    <property type="entry name" value="Winged helix' DNA-binding domain"/>
    <property type="match status" value="1"/>
</dbReference>
<dbReference type="RefSeq" id="WP_207703537.1">
    <property type="nucleotide sequence ID" value="NZ_JAFREL020000003.1"/>
</dbReference>
<evidence type="ECO:0000256" key="4">
    <source>
        <dbReference type="ARBA" id="ARBA00022840"/>
    </source>
</evidence>
<dbReference type="Pfam" id="PF00158">
    <property type="entry name" value="Sigma54_activat"/>
    <property type="match status" value="1"/>
</dbReference>
<keyword evidence="10" id="KW-1185">Reference proteome</keyword>
<dbReference type="InterPro" id="IPR011608">
    <property type="entry name" value="PRD"/>
</dbReference>
<comment type="caution">
    <text evidence="9">The sequence shown here is derived from an EMBL/GenBank/DDBJ whole genome shotgun (WGS) entry which is preliminary data.</text>
</comment>
<dbReference type="Gene3D" id="3.40.50.510">
    <property type="entry name" value="Phosphotransferase system, mannose-type IIA component"/>
    <property type="match status" value="1"/>
</dbReference>
<evidence type="ECO:0000259" key="8">
    <source>
        <dbReference type="PROSITE" id="PS51372"/>
    </source>
</evidence>
<dbReference type="PROSITE" id="PS51372">
    <property type="entry name" value="PRD_2"/>
    <property type="match status" value="2"/>
</dbReference>
<keyword evidence="5" id="KW-0238">DNA-binding</keyword>
<dbReference type="Gene3D" id="1.10.1790.10">
    <property type="entry name" value="PRD domain"/>
    <property type="match status" value="2"/>
</dbReference>
<dbReference type="CDD" id="cd00009">
    <property type="entry name" value="AAA"/>
    <property type="match status" value="1"/>
</dbReference>
<dbReference type="InterPro" id="IPR036390">
    <property type="entry name" value="WH_DNA-bd_sf"/>
</dbReference>
<proteinExistence type="predicted"/>
<accession>A0ABV0ERW9</accession>
<dbReference type="Gene3D" id="3.40.50.300">
    <property type="entry name" value="P-loop containing nucleotide triphosphate hydrolases"/>
    <property type="match status" value="1"/>
</dbReference>
<dbReference type="EMBL" id="JAFREL020000003">
    <property type="protein sequence ID" value="MEO1771391.1"/>
    <property type="molecule type" value="Genomic_DNA"/>
</dbReference>
<dbReference type="Pfam" id="PF00874">
    <property type="entry name" value="PRD"/>
    <property type="match status" value="2"/>
</dbReference>
<evidence type="ECO:0000259" key="6">
    <source>
        <dbReference type="PROSITE" id="PS50045"/>
    </source>
</evidence>
<evidence type="ECO:0000256" key="1">
    <source>
        <dbReference type="ARBA" id="ARBA00022679"/>
    </source>
</evidence>
<dbReference type="InterPro" id="IPR004701">
    <property type="entry name" value="PTS_EIIA_man-typ"/>
</dbReference>
<gene>
    <name evidence="9" type="ORF">JZO67_003371</name>
</gene>
<dbReference type="PANTHER" id="PTHR32071:SF38">
    <property type="entry name" value="PSP OPERON TRANSCRIPTIONAL ACTIVATOR"/>
    <property type="match status" value="1"/>
</dbReference>
<dbReference type="InterPro" id="IPR036634">
    <property type="entry name" value="PRD_sf"/>
</dbReference>
<evidence type="ECO:0000259" key="7">
    <source>
        <dbReference type="PROSITE" id="PS51096"/>
    </source>
</evidence>